<evidence type="ECO:0000259" key="5">
    <source>
        <dbReference type="Pfam" id="PF00291"/>
    </source>
</evidence>
<evidence type="ECO:0000313" key="7">
    <source>
        <dbReference type="Proteomes" id="UP001651880"/>
    </source>
</evidence>
<protein>
    <recommendedName>
        <fullName evidence="4">Probable D-serine dehydratase</fullName>
        <ecNumber evidence="4">4.3.1.18</ecNumber>
    </recommendedName>
    <alternativeName>
        <fullName evidence="4">D-serine deaminase</fullName>
        <shortName evidence="4">DSD</shortName>
    </alternativeName>
</protein>
<dbReference type="SUPFAM" id="SSF53686">
    <property type="entry name" value="Tryptophan synthase beta subunit-like PLP-dependent enzymes"/>
    <property type="match status" value="1"/>
</dbReference>
<gene>
    <name evidence="4" type="primary">dsdA</name>
    <name evidence="6" type="ORF">LJD61_19855</name>
</gene>
<evidence type="ECO:0000256" key="1">
    <source>
        <dbReference type="ARBA" id="ARBA00001933"/>
    </source>
</evidence>
<dbReference type="EMBL" id="JAJEKE010000030">
    <property type="protein sequence ID" value="MCQ1531774.1"/>
    <property type="molecule type" value="Genomic_DNA"/>
</dbReference>
<keyword evidence="2 4" id="KW-0663">Pyridoxal phosphate</keyword>
<dbReference type="CDD" id="cd06447">
    <property type="entry name" value="D-Ser-dehyd"/>
    <property type="match status" value="1"/>
</dbReference>
<sequence>MMNAAGPNLMDRIKETKEVFWLNPKYESKSISEAGGLTMTDMLDAEARLKRFAPYIASIFPETAENSGIIESPLSEIPYMKDALESCDRPILGRLLLKCDSHLPISGSIKARGGIYEVLKHAEKLALEEGALSPKNDYSILHEKRFKELFSRHKIAVGSTGNLGLSIGIMSAALGFKVFVHMSSDARQWKKDLLRHKGVTIVEYASDYSKAVEEGRKQSDSDPSSYFIDDENSKDLFLGYSVAALRLQNQMKDLGIEIDENHPLFVYIPCGVGGGPGGVAFGLKVIFGPHVHCFFAEPTHSPCMLVGMMTGLHNQISVQDLGIDNITEADGLAVGRPSGFVGKTMESLLSGIYTVEDRELYKLLATLADTENIYIEPSAAAGFPGPSWLLNSPYGQEYIKSSGLSDKMNNSAHIVWATGGSMVPDTIKMSYYHKGKAYKRAESK</sequence>
<dbReference type="NCBIfam" id="TIGR02035">
    <property type="entry name" value="D_Ser_am_lyase"/>
    <property type="match status" value="1"/>
</dbReference>
<dbReference type="Gene3D" id="3.40.50.1100">
    <property type="match status" value="2"/>
</dbReference>
<organism evidence="6 7">
    <name type="scientific">Lutispora saccharofermentans</name>
    <dbReference type="NCBI Taxonomy" id="3024236"/>
    <lineage>
        <taxon>Bacteria</taxon>
        <taxon>Bacillati</taxon>
        <taxon>Bacillota</taxon>
        <taxon>Clostridia</taxon>
        <taxon>Lutisporales</taxon>
        <taxon>Lutisporaceae</taxon>
        <taxon>Lutispora</taxon>
    </lineage>
</organism>
<comment type="catalytic activity">
    <reaction evidence="4">
        <text>D-serine = pyruvate + NH4(+)</text>
        <dbReference type="Rhea" id="RHEA:13977"/>
        <dbReference type="ChEBI" id="CHEBI:15361"/>
        <dbReference type="ChEBI" id="CHEBI:28938"/>
        <dbReference type="ChEBI" id="CHEBI:35247"/>
        <dbReference type="EC" id="4.3.1.18"/>
    </reaction>
</comment>
<evidence type="ECO:0000256" key="2">
    <source>
        <dbReference type="ARBA" id="ARBA00022898"/>
    </source>
</evidence>
<dbReference type="PROSITE" id="PS00165">
    <property type="entry name" value="DEHYDRATASE_SER_THR"/>
    <property type="match status" value="1"/>
</dbReference>
<dbReference type="InterPro" id="IPR050147">
    <property type="entry name" value="Ser/Thr_Dehydratase"/>
</dbReference>
<dbReference type="EC" id="4.3.1.18" evidence="4"/>
<dbReference type="PANTHER" id="PTHR48078:SF9">
    <property type="entry name" value="D-SERINE DEHYDRATASE"/>
    <property type="match status" value="1"/>
</dbReference>
<dbReference type="GO" id="GO:0008721">
    <property type="term" value="F:D-serine ammonia-lyase activity"/>
    <property type="evidence" value="ECO:0007669"/>
    <property type="project" value="UniProtKB-EC"/>
</dbReference>
<reference evidence="6 7" key="1">
    <citation type="submission" date="2021-10" db="EMBL/GenBank/DDBJ databases">
        <title>Lutispora strain m25 sp. nov., a thermophilic, non-spore-forming bacterium isolated from a lab-scale methanogenic bioreactor digesting anaerobic sludge.</title>
        <authorList>
            <person name="El Houari A."/>
            <person name="Mcdonald J."/>
        </authorList>
    </citation>
    <scope>NUCLEOTIDE SEQUENCE [LARGE SCALE GENOMIC DNA]</scope>
    <source>
        <strain evidence="7">m25</strain>
    </source>
</reference>
<dbReference type="InterPro" id="IPR001926">
    <property type="entry name" value="TrpB-like_PALP"/>
</dbReference>
<name>A0ABT1NKZ0_9FIRM</name>
<proteinExistence type="inferred from homology"/>
<feature type="modified residue" description="N6-(pyridoxal phosphate)lysine" evidence="4">
    <location>
        <position position="110"/>
    </location>
</feature>
<feature type="domain" description="Tryptophan synthase beta chain-like PALP" evidence="5">
    <location>
        <begin position="93"/>
        <end position="385"/>
    </location>
</feature>
<dbReference type="Proteomes" id="UP001651880">
    <property type="component" value="Unassembled WGS sequence"/>
</dbReference>
<comment type="cofactor">
    <cofactor evidence="1 4">
        <name>pyridoxal 5'-phosphate</name>
        <dbReference type="ChEBI" id="CHEBI:597326"/>
    </cofactor>
</comment>
<dbReference type="InterPro" id="IPR000634">
    <property type="entry name" value="Ser/Thr_deHydtase_PyrdxlP-BS"/>
</dbReference>
<accession>A0ABT1NKZ0</accession>
<dbReference type="Pfam" id="PF00291">
    <property type="entry name" value="PALP"/>
    <property type="match status" value="1"/>
</dbReference>
<dbReference type="PANTHER" id="PTHR48078">
    <property type="entry name" value="THREONINE DEHYDRATASE, MITOCHONDRIAL-RELATED"/>
    <property type="match status" value="1"/>
</dbReference>
<dbReference type="RefSeq" id="WP_255229339.1">
    <property type="nucleotide sequence ID" value="NZ_JAJEKE010000030.1"/>
</dbReference>
<keyword evidence="3 4" id="KW-0456">Lyase</keyword>
<comment type="similarity">
    <text evidence="4">Belongs to the serine/threonine dehydratase family. DsdA subfamily.</text>
</comment>
<evidence type="ECO:0000256" key="4">
    <source>
        <dbReference type="HAMAP-Rule" id="MF_01030"/>
    </source>
</evidence>
<dbReference type="HAMAP" id="MF_01030">
    <property type="entry name" value="D_Ser_dehydrat"/>
    <property type="match status" value="1"/>
</dbReference>
<comment type="caution">
    <text evidence="6">The sequence shown here is derived from an EMBL/GenBank/DDBJ whole genome shotgun (WGS) entry which is preliminary data.</text>
</comment>
<evidence type="ECO:0000256" key="3">
    <source>
        <dbReference type="ARBA" id="ARBA00023239"/>
    </source>
</evidence>
<dbReference type="InterPro" id="IPR011780">
    <property type="entry name" value="D_Ser_am_lyase"/>
</dbReference>
<evidence type="ECO:0000313" key="6">
    <source>
        <dbReference type="EMBL" id="MCQ1531774.1"/>
    </source>
</evidence>
<dbReference type="NCBIfam" id="NF002823">
    <property type="entry name" value="PRK02991.1"/>
    <property type="match status" value="1"/>
</dbReference>
<dbReference type="InterPro" id="IPR036052">
    <property type="entry name" value="TrpB-like_PALP_sf"/>
</dbReference>
<keyword evidence="7" id="KW-1185">Reference proteome</keyword>